<keyword evidence="1" id="KW-1133">Transmembrane helix</keyword>
<protein>
    <submittedName>
        <fullName evidence="2">Uncharacterized protein</fullName>
    </submittedName>
</protein>
<keyword evidence="3" id="KW-1185">Reference proteome</keyword>
<evidence type="ECO:0000256" key="1">
    <source>
        <dbReference type="SAM" id="Phobius"/>
    </source>
</evidence>
<organism evidence="2 3">
    <name type="scientific">Fusobacterium periodonticum 2_1_31</name>
    <dbReference type="NCBI Taxonomy" id="469599"/>
    <lineage>
        <taxon>Bacteria</taxon>
        <taxon>Fusobacteriati</taxon>
        <taxon>Fusobacteriota</taxon>
        <taxon>Fusobacteriia</taxon>
        <taxon>Fusobacteriales</taxon>
        <taxon>Fusobacteriaceae</taxon>
        <taxon>Fusobacterium</taxon>
    </lineage>
</organism>
<evidence type="ECO:0000313" key="3">
    <source>
        <dbReference type="Proteomes" id="UP000003301"/>
    </source>
</evidence>
<dbReference type="Proteomes" id="UP000003301">
    <property type="component" value="Unassembled WGS sequence"/>
</dbReference>
<reference evidence="2" key="1">
    <citation type="submission" date="2013-05" db="EMBL/GenBank/DDBJ databases">
        <title>The Genome Sequence of Fusobacterium sp. 2_1_31.</title>
        <authorList>
            <consortium name="The Broad Institute Genomics Platform"/>
            <person name="Earl A."/>
            <person name="Ward D."/>
            <person name="Feldgarden M."/>
            <person name="Gevers D."/>
            <person name="Ambrose C."/>
            <person name="Strauss J."/>
            <person name="Allen-Vercoe E."/>
            <person name="Walker B."/>
            <person name="Young S."/>
            <person name="Zeng Q."/>
            <person name="Gargeya S."/>
            <person name="Fitzgerald M."/>
            <person name="Haas B."/>
            <person name="Abouelleil A."/>
            <person name="Allen A.W."/>
            <person name="Alvarado L."/>
            <person name="Arachchi H.M."/>
            <person name="Berlin A.M."/>
            <person name="Chapman S.B."/>
            <person name="Gainer-Dewar J."/>
            <person name="Goldberg J."/>
            <person name="Griggs A."/>
            <person name="Gujja S."/>
            <person name="Hansen M."/>
            <person name="Howarth C."/>
            <person name="Imamovic A."/>
            <person name="Ireland A."/>
            <person name="Larimer J."/>
            <person name="McCowan C."/>
            <person name="Murphy C."/>
            <person name="Pearson M."/>
            <person name="Poon T.W."/>
            <person name="Priest M."/>
            <person name="Roberts A."/>
            <person name="Saif S."/>
            <person name="Shea T."/>
            <person name="Sisk P."/>
            <person name="Sykes S."/>
            <person name="Wortman J."/>
            <person name="Nusbaum C."/>
            <person name="Birren B."/>
        </authorList>
    </citation>
    <scope>NUCLEOTIDE SEQUENCE</scope>
    <source>
        <strain evidence="2">2_1_31</strain>
    </source>
</reference>
<keyword evidence="1" id="KW-0472">Membrane</keyword>
<proteinExistence type="predicted"/>
<comment type="caution">
    <text evidence="2">The sequence shown here is derived from an EMBL/GenBank/DDBJ whole genome shotgun (WGS) entry which is preliminary data.</text>
</comment>
<dbReference type="EMBL" id="ACDC03000011">
    <property type="protein sequence ID" value="KGE63053.1"/>
    <property type="molecule type" value="Genomic_DNA"/>
</dbReference>
<name>A0ABR4WNG1_9FUSO</name>
<sequence>MKEFIKNIMFALSFAFIGYIIFYLYAMYATIGMM</sequence>
<keyword evidence="1" id="KW-0812">Transmembrane</keyword>
<feature type="transmembrane region" description="Helical" evidence="1">
    <location>
        <begin position="7"/>
        <end position="28"/>
    </location>
</feature>
<gene>
    <name evidence="2" type="ORF">FSAG_002382</name>
</gene>
<evidence type="ECO:0000313" key="2">
    <source>
        <dbReference type="EMBL" id="KGE63053.1"/>
    </source>
</evidence>
<accession>A0ABR4WNG1</accession>